<dbReference type="Gramene" id="BGIOSGA029558-TA">
    <property type="protein sequence ID" value="BGIOSGA029558-PA"/>
    <property type="gene ID" value="BGIOSGA029558"/>
</dbReference>
<dbReference type="Proteomes" id="UP000007015">
    <property type="component" value="Chromosome 9"/>
</dbReference>
<proteinExistence type="predicted"/>
<organism evidence="2 3">
    <name type="scientific">Oryza sativa subsp. indica</name>
    <name type="common">Rice</name>
    <dbReference type="NCBI Taxonomy" id="39946"/>
    <lineage>
        <taxon>Eukaryota</taxon>
        <taxon>Viridiplantae</taxon>
        <taxon>Streptophyta</taxon>
        <taxon>Embryophyta</taxon>
        <taxon>Tracheophyta</taxon>
        <taxon>Spermatophyta</taxon>
        <taxon>Magnoliopsida</taxon>
        <taxon>Liliopsida</taxon>
        <taxon>Poales</taxon>
        <taxon>Poaceae</taxon>
        <taxon>BOP clade</taxon>
        <taxon>Oryzoideae</taxon>
        <taxon>Oryzeae</taxon>
        <taxon>Oryzinae</taxon>
        <taxon>Oryza</taxon>
        <taxon>Oryza sativa</taxon>
    </lineage>
</organism>
<protein>
    <submittedName>
        <fullName evidence="2">Uncharacterized protein</fullName>
    </submittedName>
</protein>
<feature type="compositionally biased region" description="Basic and acidic residues" evidence="1">
    <location>
        <begin position="79"/>
        <end position="88"/>
    </location>
</feature>
<dbReference type="EMBL" id="CM000134">
    <property type="protein sequence ID" value="EEC84782.1"/>
    <property type="molecule type" value="Genomic_DNA"/>
</dbReference>
<sequence>MRSKAIRSGIPLTSGRLDLRFLGQRTVLRSRARIQRRWCSTTVVETTLARLLGIKESTPRRERRRRRRAACLGKPAGAAREEAAGARRERGRRRRLRRCVAASGKAAPRGRAPRRWATRRTAEQASKAGSDLALACGVGVVFILRSELPGDEAAHHPEALGVAATRLLITLSAHMGHTIAERLCKTQGQPRSAGLSPRAGDESQRQRRRRTRGGGPRCCGRWSWARHVKGFFSSPLRNKVRNAYSLYKMSTFTDVKGIFSSSLRA</sequence>
<name>B8BCV0_ORYSI</name>
<feature type="compositionally biased region" description="Basic residues" evidence="1">
    <location>
        <begin position="89"/>
        <end position="98"/>
    </location>
</feature>
<feature type="region of interest" description="Disordered" evidence="1">
    <location>
        <begin position="186"/>
        <end position="217"/>
    </location>
</feature>
<evidence type="ECO:0000313" key="2">
    <source>
        <dbReference type="EMBL" id="EEC84782.1"/>
    </source>
</evidence>
<feature type="region of interest" description="Disordered" evidence="1">
    <location>
        <begin position="56"/>
        <end position="117"/>
    </location>
</feature>
<evidence type="ECO:0000256" key="1">
    <source>
        <dbReference type="SAM" id="MobiDB-lite"/>
    </source>
</evidence>
<feature type="compositionally biased region" description="Low complexity" evidence="1">
    <location>
        <begin position="101"/>
        <end position="110"/>
    </location>
</feature>
<reference evidence="2 3" key="1">
    <citation type="journal article" date="2005" name="PLoS Biol.">
        <title>The genomes of Oryza sativa: a history of duplications.</title>
        <authorList>
            <person name="Yu J."/>
            <person name="Wang J."/>
            <person name="Lin W."/>
            <person name="Li S."/>
            <person name="Li H."/>
            <person name="Zhou J."/>
            <person name="Ni P."/>
            <person name="Dong W."/>
            <person name="Hu S."/>
            <person name="Zeng C."/>
            <person name="Zhang J."/>
            <person name="Zhang Y."/>
            <person name="Li R."/>
            <person name="Xu Z."/>
            <person name="Li S."/>
            <person name="Li X."/>
            <person name="Zheng H."/>
            <person name="Cong L."/>
            <person name="Lin L."/>
            <person name="Yin J."/>
            <person name="Geng J."/>
            <person name="Li G."/>
            <person name="Shi J."/>
            <person name="Liu J."/>
            <person name="Lv H."/>
            <person name="Li J."/>
            <person name="Wang J."/>
            <person name="Deng Y."/>
            <person name="Ran L."/>
            <person name="Shi X."/>
            <person name="Wang X."/>
            <person name="Wu Q."/>
            <person name="Li C."/>
            <person name="Ren X."/>
            <person name="Wang J."/>
            <person name="Wang X."/>
            <person name="Li D."/>
            <person name="Liu D."/>
            <person name="Zhang X."/>
            <person name="Ji Z."/>
            <person name="Zhao W."/>
            <person name="Sun Y."/>
            <person name="Zhang Z."/>
            <person name="Bao J."/>
            <person name="Han Y."/>
            <person name="Dong L."/>
            <person name="Ji J."/>
            <person name="Chen P."/>
            <person name="Wu S."/>
            <person name="Liu J."/>
            <person name="Xiao Y."/>
            <person name="Bu D."/>
            <person name="Tan J."/>
            <person name="Yang L."/>
            <person name="Ye C."/>
            <person name="Zhang J."/>
            <person name="Xu J."/>
            <person name="Zhou Y."/>
            <person name="Yu Y."/>
            <person name="Zhang B."/>
            <person name="Zhuang S."/>
            <person name="Wei H."/>
            <person name="Liu B."/>
            <person name="Lei M."/>
            <person name="Yu H."/>
            <person name="Li Y."/>
            <person name="Xu H."/>
            <person name="Wei S."/>
            <person name="He X."/>
            <person name="Fang L."/>
            <person name="Zhang Z."/>
            <person name="Zhang Y."/>
            <person name="Huang X."/>
            <person name="Su Z."/>
            <person name="Tong W."/>
            <person name="Li J."/>
            <person name="Tong Z."/>
            <person name="Li S."/>
            <person name="Ye J."/>
            <person name="Wang L."/>
            <person name="Fang L."/>
            <person name="Lei T."/>
            <person name="Chen C."/>
            <person name="Chen H."/>
            <person name="Xu Z."/>
            <person name="Li H."/>
            <person name="Huang H."/>
            <person name="Zhang F."/>
            <person name="Xu H."/>
            <person name="Li N."/>
            <person name="Zhao C."/>
            <person name="Li S."/>
            <person name="Dong L."/>
            <person name="Huang Y."/>
            <person name="Li L."/>
            <person name="Xi Y."/>
            <person name="Qi Q."/>
            <person name="Li W."/>
            <person name="Zhang B."/>
            <person name="Hu W."/>
            <person name="Zhang Y."/>
            <person name="Tian X."/>
            <person name="Jiao Y."/>
            <person name="Liang X."/>
            <person name="Jin J."/>
            <person name="Gao L."/>
            <person name="Zheng W."/>
            <person name="Hao B."/>
            <person name="Liu S."/>
            <person name="Wang W."/>
            <person name="Yuan L."/>
            <person name="Cao M."/>
            <person name="McDermott J."/>
            <person name="Samudrala R."/>
            <person name="Wang J."/>
            <person name="Wong G.K."/>
            <person name="Yang H."/>
        </authorList>
    </citation>
    <scope>NUCLEOTIDE SEQUENCE [LARGE SCALE GENOMIC DNA]</scope>
    <source>
        <strain evidence="3">cv. 93-11</strain>
    </source>
</reference>
<gene>
    <name evidence="2" type="ORF">OsI_31823</name>
</gene>
<evidence type="ECO:0000313" key="3">
    <source>
        <dbReference type="Proteomes" id="UP000007015"/>
    </source>
</evidence>
<accession>B8BCV0</accession>
<dbReference type="AlphaFoldDB" id="B8BCV0"/>
<dbReference type="HOGENOM" id="CLU_1051251_0_0_1"/>
<keyword evidence="3" id="KW-1185">Reference proteome</keyword>